<feature type="compositionally biased region" description="Polar residues" evidence="1">
    <location>
        <begin position="12"/>
        <end position="22"/>
    </location>
</feature>
<dbReference type="InterPro" id="IPR056284">
    <property type="entry name" value="AIR9-like_A9"/>
</dbReference>
<feature type="domain" description="DUF7046" evidence="2">
    <location>
        <begin position="438"/>
        <end position="527"/>
    </location>
</feature>
<name>A0A6P6WID4_COFAR</name>
<dbReference type="InterPro" id="IPR055474">
    <property type="entry name" value="DUF7046"/>
</dbReference>
<dbReference type="OrthoDB" id="1890867at2759"/>
<dbReference type="PANTHER" id="PTHR31149:SF7">
    <property type="entry name" value="EXPRESSED PROTEIN"/>
    <property type="match status" value="1"/>
</dbReference>
<dbReference type="Pfam" id="PF23080">
    <property type="entry name" value="DUF7046"/>
    <property type="match status" value="1"/>
</dbReference>
<evidence type="ECO:0000313" key="5">
    <source>
        <dbReference type="RefSeq" id="XP_027113519.2"/>
    </source>
</evidence>
<dbReference type="RefSeq" id="XP_027113519.2">
    <property type="nucleotide sequence ID" value="XM_027257718.2"/>
</dbReference>
<evidence type="ECO:0000313" key="6">
    <source>
        <dbReference type="RefSeq" id="XP_027113522.2"/>
    </source>
</evidence>
<dbReference type="GeneID" id="113732100"/>
<dbReference type="Gene3D" id="2.60.40.2700">
    <property type="match status" value="1"/>
</dbReference>
<reference evidence="4" key="1">
    <citation type="journal article" date="2025" name="Foods">
        <title>Unveiling the Microbial Signatures of Arabica Coffee Cherries: Insights into Ripeness Specific Diversity, Functional Traits, and Implications for Quality and Safety.</title>
        <authorList>
            <consortium name="RefSeq"/>
            <person name="Tenea G.N."/>
            <person name="Cifuentes V."/>
            <person name="Reyes P."/>
            <person name="Cevallos-Vallejos M."/>
        </authorList>
    </citation>
    <scope>NUCLEOTIDE SEQUENCE [LARGE SCALE GENOMIC DNA]</scope>
</reference>
<evidence type="ECO:0000259" key="2">
    <source>
        <dbReference type="Pfam" id="PF23080"/>
    </source>
</evidence>
<feature type="domain" description="AIR9-like A9" evidence="3">
    <location>
        <begin position="322"/>
        <end position="397"/>
    </location>
</feature>
<dbReference type="Pfam" id="PF23197">
    <property type="entry name" value="IG_AIR9"/>
    <property type="match status" value="1"/>
</dbReference>
<dbReference type="AlphaFoldDB" id="A0A6P6WID4"/>
<dbReference type="GO" id="GO:0005886">
    <property type="term" value="C:plasma membrane"/>
    <property type="evidence" value="ECO:0007669"/>
    <property type="project" value="TreeGrafter"/>
</dbReference>
<feature type="region of interest" description="Disordered" evidence="1">
    <location>
        <begin position="289"/>
        <end position="313"/>
    </location>
</feature>
<evidence type="ECO:0000313" key="4">
    <source>
        <dbReference type="Proteomes" id="UP001652660"/>
    </source>
</evidence>
<protein>
    <submittedName>
        <fullName evidence="5 6">Uncharacterized protein isoform X1</fullName>
    </submittedName>
</protein>
<keyword evidence="4" id="KW-1185">Reference proteome</keyword>
<organism evidence="4 6">
    <name type="scientific">Coffea arabica</name>
    <name type="common">Arabian coffee</name>
    <dbReference type="NCBI Taxonomy" id="13443"/>
    <lineage>
        <taxon>Eukaryota</taxon>
        <taxon>Viridiplantae</taxon>
        <taxon>Streptophyta</taxon>
        <taxon>Embryophyta</taxon>
        <taxon>Tracheophyta</taxon>
        <taxon>Spermatophyta</taxon>
        <taxon>Magnoliopsida</taxon>
        <taxon>eudicotyledons</taxon>
        <taxon>Gunneridae</taxon>
        <taxon>Pentapetalae</taxon>
        <taxon>asterids</taxon>
        <taxon>lamiids</taxon>
        <taxon>Gentianales</taxon>
        <taxon>Rubiaceae</taxon>
        <taxon>Ixoroideae</taxon>
        <taxon>Gardenieae complex</taxon>
        <taxon>Bertiereae - Coffeeae clade</taxon>
        <taxon>Coffeeae</taxon>
        <taxon>Coffea</taxon>
    </lineage>
</organism>
<evidence type="ECO:0000259" key="3">
    <source>
        <dbReference type="Pfam" id="PF23197"/>
    </source>
</evidence>
<dbReference type="Proteomes" id="UP001652660">
    <property type="component" value="Chromosome 2e"/>
</dbReference>
<dbReference type="RefSeq" id="XP_027113522.2">
    <property type="nucleotide sequence ID" value="XM_027257721.2"/>
</dbReference>
<proteinExistence type="predicted"/>
<gene>
    <name evidence="5 6" type="primary">LOC113732100</name>
</gene>
<reference evidence="5 6" key="2">
    <citation type="submission" date="2025-05" db="UniProtKB">
        <authorList>
            <consortium name="RefSeq"/>
        </authorList>
    </citation>
    <scope>IDENTIFICATION</scope>
    <source>
        <tissue evidence="5 6">Leaves</tissue>
    </source>
</reference>
<dbReference type="PANTHER" id="PTHR31149">
    <property type="entry name" value="EXPRESSED PROTEIN"/>
    <property type="match status" value="1"/>
</dbReference>
<feature type="region of interest" description="Disordered" evidence="1">
    <location>
        <begin position="1"/>
        <end position="22"/>
    </location>
</feature>
<accession>A0A6P6WID4</accession>
<evidence type="ECO:0000256" key="1">
    <source>
        <dbReference type="SAM" id="MobiDB-lite"/>
    </source>
</evidence>
<sequence>MNGNKDMRMEAGSNNLASRPNMATNSITKNFKGSDNHHNFQDQAAVELYSQSRAKENEIMFLREQIALASMKESQLLSEKHSLERKFSELRLALDEKQNEAITSASNELARRKGDLEENLRLINELKIAEDEKYIFMSSMLGLLAEYGIWPRVTTAFTLTNSIKHLHDQLQSKIKTSHDKIEELNAIAGNHTGKENPSAGPIMGQFPNSSMGMGGSSHQNHYLDGHQMEPADGVPTYIQENDHQQTGSLMLNHGIYGSRSADNHSKLTSDNDRGVVGSEVDNIFDRSGINMRPDENDQFYHSPRVGSLTSEGEGPGIEGFQIIGDAKPGGKLLGCGYPVRGTSLCMFQWVRHYPDGTRQYIEGATNPEYVVTADDIDKVIAVECIPMDDHGRQGDLVRLFANDQNKITCDPDMQLEIDTHISNGQATFNVLMLIDSSENWEPATIFLRRSSFQVKVHRTQEVAIAEKFSRDLSVKIPNGVSSQFVLTYSDGSSHFFSTNNDVRMRDTLALTIRIFQTKAMDEKRKGKSMNSS</sequence>